<evidence type="ECO:0000256" key="1">
    <source>
        <dbReference type="ARBA" id="ARBA00022448"/>
    </source>
</evidence>
<dbReference type="AlphaFoldDB" id="A0A6A2ZVR2"/>
<dbReference type="Gene3D" id="3.40.50.300">
    <property type="entry name" value="P-loop containing nucleotide triphosphate hydrolases"/>
    <property type="match status" value="1"/>
</dbReference>
<comment type="caution">
    <text evidence="3">The sequence shown here is derived from an EMBL/GenBank/DDBJ whole genome shotgun (WGS) entry which is preliminary data.</text>
</comment>
<evidence type="ECO:0000313" key="4">
    <source>
        <dbReference type="Proteomes" id="UP000436088"/>
    </source>
</evidence>
<proteinExistence type="predicted"/>
<dbReference type="PANTHER" id="PTHR19241">
    <property type="entry name" value="ATP-BINDING CASSETTE TRANSPORTER"/>
    <property type="match status" value="1"/>
</dbReference>
<gene>
    <name evidence="3" type="ORF">F3Y22_tig00110729pilonHSYRG00022</name>
</gene>
<sequence length="139" mass="15287">MGVSGVGKTTLMDVLSGKKTSGNIEGEIRIGGVKESVMYSAWLRLPTEIDKHKRLEFVVEVLQMIELDKIKDTLVGIPHVSGISPEQCKRLTIAVELVFNPSIIFMEPTSGLDARAAAIVMRVLKNIVDTKRTTVCTIY</sequence>
<dbReference type="GO" id="GO:0005524">
    <property type="term" value="F:ATP binding"/>
    <property type="evidence" value="ECO:0007669"/>
    <property type="project" value="InterPro"/>
</dbReference>
<dbReference type="InterPro" id="IPR003439">
    <property type="entry name" value="ABC_transporter-like_ATP-bd"/>
</dbReference>
<reference evidence="3" key="1">
    <citation type="submission" date="2019-09" db="EMBL/GenBank/DDBJ databases">
        <title>Draft genome information of white flower Hibiscus syriacus.</title>
        <authorList>
            <person name="Kim Y.-M."/>
        </authorList>
    </citation>
    <scope>NUCLEOTIDE SEQUENCE [LARGE SCALE GENOMIC DNA]</scope>
    <source>
        <strain evidence="3">YM2019G1</strain>
    </source>
</reference>
<dbReference type="InterPro" id="IPR027417">
    <property type="entry name" value="P-loop_NTPase"/>
</dbReference>
<keyword evidence="1" id="KW-0813">Transport</keyword>
<keyword evidence="4" id="KW-1185">Reference proteome</keyword>
<dbReference type="Proteomes" id="UP000436088">
    <property type="component" value="Unassembled WGS sequence"/>
</dbReference>
<dbReference type="GO" id="GO:0016887">
    <property type="term" value="F:ATP hydrolysis activity"/>
    <property type="evidence" value="ECO:0007669"/>
    <property type="project" value="InterPro"/>
</dbReference>
<dbReference type="EMBL" id="VEPZ02001092">
    <property type="protein sequence ID" value="KAE8695212.1"/>
    <property type="molecule type" value="Genomic_DNA"/>
</dbReference>
<organism evidence="3 4">
    <name type="scientific">Hibiscus syriacus</name>
    <name type="common">Rose of Sharon</name>
    <dbReference type="NCBI Taxonomy" id="106335"/>
    <lineage>
        <taxon>Eukaryota</taxon>
        <taxon>Viridiplantae</taxon>
        <taxon>Streptophyta</taxon>
        <taxon>Embryophyta</taxon>
        <taxon>Tracheophyta</taxon>
        <taxon>Spermatophyta</taxon>
        <taxon>Magnoliopsida</taxon>
        <taxon>eudicotyledons</taxon>
        <taxon>Gunneridae</taxon>
        <taxon>Pentapetalae</taxon>
        <taxon>rosids</taxon>
        <taxon>malvids</taxon>
        <taxon>Malvales</taxon>
        <taxon>Malvaceae</taxon>
        <taxon>Malvoideae</taxon>
        <taxon>Hibiscus</taxon>
    </lineage>
</organism>
<dbReference type="Pfam" id="PF00005">
    <property type="entry name" value="ABC_tran"/>
    <property type="match status" value="1"/>
</dbReference>
<dbReference type="SUPFAM" id="SSF52540">
    <property type="entry name" value="P-loop containing nucleoside triphosphate hydrolases"/>
    <property type="match status" value="1"/>
</dbReference>
<name>A0A6A2ZVR2_HIBSY</name>
<evidence type="ECO:0000259" key="2">
    <source>
        <dbReference type="Pfam" id="PF00005"/>
    </source>
</evidence>
<accession>A0A6A2ZVR2</accession>
<evidence type="ECO:0000313" key="3">
    <source>
        <dbReference type="EMBL" id="KAE8695212.1"/>
    </source>
</evidence>
<protein>
    <recommendedName>
        <fullName evidence="2">ABC transporter domain-containing protein</fullName>
    </recommendedName>
</protein>
<feature type="domain" description="ABC transporter" evidence="2">
    <location>
        <begin position="1"/>
        <end position="109"/>
    </location>
</feature>